<keyword evidence="3" id="KW-1185">Reference proteome</keyword>
<evidence type="ECO:0000313" key="2">
    <source>
        <dbReference type="EMBL" id="MCD7461808.1"/>
    </source>
</evidence>
<reference evidence="2 3" key="1">
    <citation type="journal article" date="2021" name="BMC Genomics">
        <title>Datura genome reveals duplications of psychoactive alkaloid biosynthetic genes and high mutation rate following tissue culture.</title>
        <authorList>
            <person name="Rajewski A."/>
            <person name="Carter-House D."/>
            <person name="Stajich J."/>
            <person name="Litt A."/>
        </authorList>
    </citation>
    <scope>NUCLEOTIDE SEQUENCE [LARGE SCALE GENOMIC DNA]</scope>
    <source>
        <strain evidence="2">AR-01</strain>
    </source>
</reference>
<evidence type="ECO:0000256" key="1">
    <source>
        <dbReference type="SAM" id="MobiDB-lite"/>
    </source>
</evidence>
<gene>
    <name evidence="2" type="ORF">HAX54_047162</name>
</gene>
<accession>A0ABS8SST5</accession>
<comment type="caution">
    <text evidence="2">The sequence shown here is derived from an EMBL/GenBank/DDBJ whole genome shotgun (WGS) entry which is preliminary data.</text>
</comment>
<proteinExistence type="predicted"/>
<feature type="region of interest" description="Disordered" evidence="1">
    <location>
        <begin position="127"/>
        <end position="162"/>
    </location>
</feature>
<feature type="compositionally biased region" description="Acidic residues" evidence="1">
    <location>
        <begin position="127"/>
        <end position="143"/>
    </location>
</feature>
<protein>
    <submittedName>
        <fullName evidence="2">Uncharacterized protein</fullName>
    </submittedName>
</protein>
<sequence length="162" mass="18800">MHNIFQIEGKKKRIKLGDKPFSSASASRKARECGSRGSQKQKLRWRRRSSCSSWSTSIFKHLSIPRTFEAQEIAHRNFLIPTLLNFTPTQEIGNSLEVAAEETVAAPAFAPTATQVENEDKVLGMCEEEEERMDEEEEEEDQEDQHHHRLDGFRERKAWERK</sequence>
<dbReference type="EMBL" id="JACEIK010000757">
    <property type="protein sequence ID" value="MCD7461808.1"/>
    <property type="molecule type" value="Genomic_DNA"/>
</dbReference>
<name>A0ABS8SST5_DATST</name>
<evidence type="ECO:0000313" key="3">
    <source>
        <dbReference type="Proteomes" id="UP000823775"/>
    </source>
</evidence>
<feature type="compositionally biased region" description="Basic and acidic residues" evidence="1">
    <location>
        <begin position="144"/>
        <end position="162"/>
    </location>
</feature>
<organism evidence="2 3">
    <name type="scientific">Datura stramonium</name>
    <name type="common">Jimsonweed</name>
    <name type="synonym">Common thornapple</name>
    <dbReference type="NCBI Taxonomy" id="4076"/>
    <lineage>
        <taxon>Eukaryota</taxon>
        <taxon>Viridiplantae</taxon>
        <taxon>Streptophyta</taxon>
        <taxon>Embryophyta</taxon>
        <taxon>Tracheophyta</taxon>
        <taxon>Spermatophyta</taxon>
        <taxon>Magnoliopsida</taxon>
        <taxon>eudicotyledons</taxon>
        <taxon>Gunneridae</taxon>
        <taxon>Pentapetalae</taxon>
        <taxon>asterids</taxon>
        <taxon>lamiids</taxon>
        <taxon>Solanales</taxon>
        <taxon>Solanaceae</taxon>
        <taxon>Solanoideae</taxon>
        <taxon>Datureae</taxon>
        <taxon>Datura</taxon>
    </lineage>
</organism>
<feature type="region of interest" description="Disordered" evidence="1">
    <location>
        <begin position="17"/>
        <end position="40"/>
    </location>
</feature>
<dbReference type="Proteomes" id="UP000823775">
    <property type="component" value="Unassembled WGS sequence"/>
</dbReference>